<sequence length="381" mass="41433">MVRAGAQIFFASVRAVLEIFCVGAVGVLGARRGWLDRKTCKTLSTFNGNFFLPALLWVSLSRSVSASALRKLWLLPVTCVAHVTLGLALGLGVVRWAPVKPGFRTVALMSSGFGNSLALPVVVARAIIKNPRIGNLTFTSDDNDRAVLYLSSYVVVLSGLMWTLGPFLFRRRVAAKVSLEGGDGGEMSEQAERDRTLMRQRSFANRTLDFTRTFFNPAIASCVLGVATGMAPPVRDIIFNPGRALSWIGGSAEMLADAAIPSILLVIGASLAYGPDYSLADRKTSLAIVGVRFAIIPFFTIGLYYAFRNVSGIAPDDKTFWLVFLMLGTTPTANNMMLQAQMFHDDDRAGAGVGTLLFWQYLACPVFLTAFVSWYLAMIDR</sequence>
<evidence type="ECO:0000256" key="2">
    <source>
        <dbReference type="ARBA" id="ARBA00022692"/>
    </source>
</evidence>
<name>A4S0G4_OSTLU</name>
<feature type="transmembrane region" description="Helical" evidence="5">
    <location>
        <begin position="72"/>
        <end position="94"/>
    </location>
</feature>
<dbReference type="Pfam" id="PF03547">
    <property type="entry name" value="Mem_trans"/>
    <property type="match status" value="1"/>
</dbReference>
<evidence type="ECO:0000256" key="4">
    <source>
        <dbReference type="ARBA" id="ARBA00023136"/>
    </source>
</evidence>
<feature type="transmembrane region" description="Helical" evidence="5">
    <location>
        <begin position="6"/>
        <end position="30"/>
    </location>
</feature>
<comment type="subcellular location">
    <subcellularLocation>
        <location evidence="1">Membrane</location>
        <topology evidence="1">Multi-pass membrane protein</topology>
    </subcellularLocation>
</comment>
<feature type="transmembrane region" description="Helical" evidence="5">
    <location>
        <begin position="106"/>
        <end position="128"/>
    </location>
</feature>
<feature type="transmembrane region" description="Helical" evidence="5">
    <location>
        <begin position="319"/>
        <end position="338"/>
    </location>
</feature>
<dbReference type="InterPro" id="IPR039305">
    <property type="entry name" value="PILS2/6"/>
</dbReference>
<organism evidence="6 7">
    <name type="scientific">Ostreococcus lucimarinus (strain CCE9901)</name>
    <dbReference type="NCBI Taxonomy" id="436017"/>
    <lineage>
        <taxon>Eukaryota</taxon>
        <taxon>Viridiplantae</taxon>
        <taxon>Chlorophyta</taxon>
        <taxon>Mamiellophyceae</taxon>
        <taxon>Mamiellales</taxon>
        <taxon>Bathycoccaceae</taxon>
        <taxon>Ostreococcus</taxon>
    </lineage>
</organism>
<dbReference type="eggNOG" id="KOG2722">
    <property type="taxonomic scope" value="Eukaryota"/>
</dbReference>
<proteinExistence type="predicted"/>
<dbReference type="PANTHER" id="PTHR31419:SF1">
    <property type="entry name" value="PROTEIN PIN-LIKES 6"/>
    <property type="match status" value="1"/>
</dbReference>
<dbReference type="InterPro" id="IPR004776">
    <property type="entry name" value="Mem_transp_PIN-like"/>
</dbReference>
<dbReference type="OrthoDB" id="191139at2759"/>
<dbReference type="AlphaFoldDB" id="A4S0G4"/>
<dbReference type="Proteomes" id="UP000001568">
    <property type="component" value="Chromosome 7"/>
</dbReference>
<dbReference type="HOGENOM" id="CLU_726449_0_0_1"/>
<dbReference type="GO" id="GO:0016020">
    <property type="term" value="C:membrane"/>
    <property type="evidence" value="ECO:0007669"/>
    <property type="project" value="UniProtKB-SubCell"/>
</dbReference>
<evidence type="ECO:0000256" key="1">
    <source>
        <dbReference type="ARBA" id="ARBA00004141"/>
    </source>
</evidence>
<evidence type="ECO:0000313" key="6">
    <source>
        <dbReference type="EMBL" id="ABO97034.1"/>
    </source>
</evidence>
<dbReference type="OMA" id="WSWGYHI"/>
<feature type="transmembrane region" description="Helical" evidence="5">
    <location>
        <begin position="286"/>
        <end position="307"/>
    </location>
</feature>
<gene>
    <name evidence="6" type="ORF">OSTLU_93051</name>
</gene>
<dbReference type="EMBL" id="CP000587">
    <property type="protein sequence ID" value="ABO97034.1"/>
    <property type="molecule type" value="Genomic_DNA"/>
</dbReference>
<keyword evidence="4 5" id="KW-0472">Membrane</keyword>
<dbReference type="PANTHER" id="PTHR31419">
    <property type="entry name" value="PROTEIN PIN-LIKES 2"/>
    <property type="match status" value="1"/>
</dbReference>
<feature type="transmembrane region" description="Helical" evidence="5">
    <location>
        <begin position="358"/>
        <end position="377"/>
    </location>
</feature>
<keyword evidence="7" id="KW-1185">Reference proteome</keyword>
<dbReference type="STRING" id="436017.A4S0G4"/>
<evidence type="ECO:0000256" key="3">
    <source>
        <dbReference type="ARBA" id="ARBA00022989"/>
    </source>
</evidence>
<dbReference type="RefSeq" id="XP_001418741.1">
    <property type="nucleotide sequence ID" value="XM_001418704.1"/>
</dbReference>
<protein>
    <submittedName>
        <fullName evidence="6">AEC family transporter: auxin efflux</fullName>
    </submittedName>
</protein>
<dbReference type="GO" id="GO:0080162">
    <property type="term" value="P:endoplasmic reticulum to cytosol auxin transport"/>
    <property type="evidence" value="ECO:0007669"/>
    <property type="project" value="InterPro"/>
</dbReference>
<keyword evidence="2 5" id="KW-0812">Transmembrane</keyword>
<feature type="transmembrane region" description="Helical" evidence="5">
    <location>
        <begin position="42"/>
        <end position="60"/>
    </location>
</feature>
<dbReference type="GeneID" id="5002878"/>
<evidence type="ECO:0000256" key="5">
    <source>
        <dbReference type="SAM" id="Phobius"/>
    </source>
</evidence>
<feature type="transmembrane region" description="Helical" evidence="5">
    <location>
        <begin position="148"/>
        <end position="169"/>
    </location>
</feature>
<dbReference type="Gramene" id="ABO97034">
    <property type="protein sequence ID" value="ABO97034"/>
    <property type="gene ID" value="OSTLU_93051"/>
</dbReference>
<evidence type="ECO:0000313" key="7">
    <source>
        <dbReference type="Proteomes" id="UP000001568"/>
    </source>
</evidence>
<reference evidence="6 7" key="1">
    <citation type="journal article" date="2007" name="Proc. Natl. Acad. Sci. U.S.A.">
        <title>The tiny eukaryote Ostreococcus provides genomic insights into the paradox of plankton speciation.</title>
        <authorList>
            <person name="Palenik B."/>
            <person name="Grimwood J."/>
            <person name="Aerts A."/>
            <person name="Rouze P."/>
            <person name="Salamov A."/>
            <person name="Putnam N."/>
            <person name="Dupont C."/>
            <person name="Jorgensen R."/>
            <person name="Derelle E."/>
            <person name="Rombauts S."/>
            <person name="Zhou K."/>
            <person name="Otillar R."/>
            <person name="Merchant S.S."/>
            <person name="Podell S."/>
            <person name="Gaasterland T."/>
            <person name="Napoli C."/>
            <person name="Gendler K."/>
            <person name="Manuell A."/>
            <person name="Tai V."/>
            <person name="Vallon O."/>
            <person name="Piganeau G."/>
            <person name="Jancek S."/>
            <person name="Heijde M."/>
            <person name="Jabbari K."/>
            <person name="Bowler C."/>
            <person name="Lohr M."/>
            <person name="Robbens S."/>
            <person name="Werner G."/>
            <person name="Dubchak I."/>
            <person name="Pazour G.J."/>
            <person name="Ren Q."/>
            <person name="Paulsen I."/>
            <person name="Delwiche C."/>
            <person name="Schmutz J."/>
            <person name="Rokhsar D."/>
            <person name="Van de Peer Y."/>
            <person name="Moreau H."/>
            <person name="Grigoriev I.V."/>
        </authorList>
    </citation>
    <scope>NUCLEOTIDE SEQUENCE [LARGE SCALE GENOMIC DNA]</scope>
    <source>
        <strain evidence="6 7">CCE9901</strain>
    </source>
</reference>
<accession>A4S0G4</accession>
<keyword evidence="3 5" id="KW-1133">Transmembrane helix</keyword>
<dbReference type="KEGG" id="olu:OSTLU_93051"/>